<dbReference type="PANTHER" id="PTHR23081:SF36">
    <property type="entry name" value="RNA POLYMERASE II SUBUNIT A C-TERMINAL DOMAIN PHOSPHATASE"/>
    <property type="match status" value="1"/>
</dbReference>
<organism evidence="14">
    <name type="scientific">Clastoptera arizonana</name>
    <name type="common">Arizona spittle bug</name>
    <dbReference type="NCBI Taxonomy" id="38151"/>
    <lineage>
        <taxon>Eukaryota</taxon>
        <taxon>Metazoa</taxon>
        <taxon>Ecdysozoa</taxon>
        <taxon>Arthropoda</taxon>
        <taxon>Hexapoda</taxon>
        <taxon>Insecta</taxon>
        <taxon>Pterygota</taxon>
        <taxon>Neoptera</taxon>
        <taxon>Paraneoptera</taxon>
        <taxon>Hemiptera</taxon>
        <taxon>Auchenorrhyncha</taxon>
        <taxon>Cercopoidea</taxon>
        <taxon>Clastopteridae</taxon>
        <taxon>Clastoptera</taxon>
    </lineage>
</organism>
<evidence type="ECO:0000256" key="9">
    <source>
        <dbReference type="RuleBase" id="RU366066"/>
    </source>
</evidence>
<feature type="domain" description="BRCT" evidence="12">
    <location>
        <begin position="555"/>
        <end position="648"/>
    </location>
</feature>
<feature type="chain" id="PRO_5008581535" description="RNA polymerase II subunit A C-terminal domain phosphatase" evidence="11">
    <location>
        <begin position="24"/>
        <end position="832"/>
    </location>
</feature>
<dbReference type="PROSITE" id="PS50969">
    <property type="entry name" value="FCP1"/>
    <property type="match status" value="1"/>
</dbReference>
<dbReference type="Gene3D" id="2.40.50.100">
    <property type="match status" value="1"/>
</dbReference>
<dbReference type="SUPFAM" id="SSF56784">
    <property type="entry name" value="HAD-like"/>
    <property type="match status" value="1"/>
</dbReference>
<dbReference type="InterPro" id="IPR001357">
    <property type="entry name" value="BRCT_dom"/>
</dbReference>
<dbReference type="SUPFAM" id="SSF52113">
    <property type="entry name" value="BRCT domain"/>
    <property type="match status" value="1"/>
</dbReference>
<keyword evidence="4" id="KW-0904">Protein phosphatase</keyword>
<dbReference type="InterPro" id="IPR036420">
    <property type="entry name" value="BRCT_dom_sf"/>
</dbReference>
<evidence type="ECO:0000256" key="6">
    <source>
        <dbReference type="ARBA" id="ARBA00040602"/>
    </source>
</evidence>
<sequence length="832" mass="94294">MNLLSFLLPTSFLIPVIIKIMGAKDMLVCLPTLNSAKIIKWKVGEGTIVYEGRVILLYDISLSNGCTEQKKLKATEVGTVRKLLVKEGEVVDPGGPLLELERGCSHPTVMNDLCAECGADLREQELKSSQASIPMLHSVPELKVSEEQAKIIGEADQERLLQDRKLVLLVDLDQTIIHTTNDNIPNNFKDVYHFQLGGPNSQWYHTRLRPGTHQFLSTISEYYELHICTFGARNYAHMIAHFLDPDGKYFSHRILSRDECFNPNSKMANLKALFPCGDRLVCIIDDREDVWNFAPNLIHVKPYHFFQHTGDIHAPPGLMKNENDDKEGYSFNQYAQGTNMKKLNIGETVSPRGKKRDDSSESELEEGELRGQINSDSLKESDDISTTIHENQMKSLEISVIENENKSYQMEDKNTANKFVNNINIGSKQMAVDKPIKNNTEQTKENDETNHNNILEQSRDQNKEETFSCVKEHKEIIKVIETEQLLEKRGNVKKPEDLNLKEKTIAESSKLIEIEEMDDYLMYLEEILKKIHRHFYDLYDQKEGLADLKQVIPAVKGKTLAGKKLVFSGLVPRHMSLEKSKPYNIACSLGATVSPDLEKDMTHLVAMRAGTAKVNAARKMKNVKMVTPDWLWICAERWEHVNELLFPIRYERSGTRHPPPHCTSPPPTPNNLIPAPRARTLSGRFMDTINPLMSFSSKDIEDMDAEVEDIFNESESEGEGKSKKRKRLIPLVEESSSSSADSLAAENVKGWGKKRTRKEINSDDEERNEDDTESINSRFRRGAGLPSDIEFGEGSDGGLDNSLGSDEPPDEISDQEWNMMGQTLEREFLEGD</sequence>
<keyword evidence="11" id="KW-0732">Signal</keyword>
<comment type="catalytic activity">
    <reaction evidence="8 9">
        <text>O-phospho-L-threonyl-[protein] + H2O = L-threonyl-[protein] + phosphate</text>
        <dbReference type="Rhea" id="RHEA:47004"/>
        <dbReference type="Rhea" id="RHEA-COMP:11060"/>
        <dbReference type="Rhea" id="RHEA-COMP:11605"/>
        <dbReference type="ChEBI" id="CHEBI:15377"/>
        <dbReference type="ChEBI" id="CHEBI:30013"/>
        <dbReference type="ChEBI" id="CHEBI:43474"/>
        <dbReference type="ChEBI" id="CHEBI:61977"/>
        <dbReference type="EC" id="3.1.3.16"/>
    </reaction>
</comment>
<evidence type="ECO:0000256" key="1">
    <source>
        <dbReference type="ARBA" id="ARBA00004123"/>
    </source>
</evidence>
<reference evidence="14" key="1">
    <citation type="submission" date="2015-12" db="EMBL/GenBank/DDBJ databases">
        <title>De novo transcriptome assembly of four potential Pierce s Disease insect vectors from Arizona vineyards.</title>
        <authorList>
            <person name="Tassone E.E."/>
        </authorList>
    </citation>
    <scope>NUCLEOTIDE SEQUENCE</scope>
</reference>
<keyword evidence="5 9" id="KW-0539">Nucleus</keyword>
<dbReference type="Gene3D" id="3.40.50.10190">
    <property type="entry name" value="BRCT domain"/>
    <property type="match status" value="1"/>
</dbReference>
<feature type="region of interest" description="Disordered" evidence="10">
    <location>
        <begin position="731"/>
        <end position="815"/>
    </location>
</feature>
<dbReference type="NCBIfam" id="TIGR02250">
    <property type="entry name" value="FCP1_euk"/>
    <property type="match status" value="1"/>
</dbReference>
<dbReference type="InterPro" id="IPR023214">
    <property type="entry name" value="HAD_sf"/>
</dbReference>
<dbReference type="CDD" id="cd07521">
    <property type="entry name" value="HAD_FCP1-like"/>
    <property type="match status" value="1"/>
</dbReference>
<evidence type="ECO:0000259" key="13">
    <source>
        <dbReference type="PROSITE" id="PS50969"/>
    </source>
</evidence>
<dbReference type="InterPro" id="IPR036412">
    <property type="entry name" value="HAD-like_sf"/>
</dbReference>
<dbReference type="Gene3D" id="3.40.50.1000">
    <property type="entry name" value="HAD superfamily/HAD-like"/>
    <property type="match status" value="1"/>
</dbReference>
<evidence type="ECO:0000256" key="5">
    <source>
        <dbReference type="ARBA" id="ARBA00023242"/>
    </source>
</evidence>
<dbReference type="EC" id="3.1.3.16" evidence="2 9"/>
<protein>
    <recommendedName>
        <fullName evidence="6 9">RNA polymerase II subunit A C-terminal domain phosphatase</fullName>
        <ecNumber evidence="2 9">3.1.3.16</ecNumber>
    </recommendedName>
</protein>
<dbReference type="PANTHER" id="PTHR23081">
    <property type="entry name" value="RNA POLYMERASE II CTD PHOSPHATASE"/>
    <property type="match status" value="1"/>
</dbReference>
<dbReference type="InterPro" id="IPR004274">
    <property type="entry name" value="FCP1_dom"/>
</dbReference>
<feature type="domain" description="FCP1 homology" evidence="13">
    <location>
        <begin position="161"/>
        <end position="325"/>
    </location>
</feature>
<dbReference type="CDD" id="cd17729">
    <property type="entry name" value="BRCT_CTDP1"/>
    <property type="match status" value="1"/>
</dbReference>
<feature type="region of interest" description="Disordered" evidence="10">
    <location>
        <begin position="340"/>
        <end position="382"/>
    </location>
</feature>
<dbReference type="PROSITE" id="PS50172">
    <property type="entry name" value="BRCT"/>
    <property type="match status" value="1"/>
</dbReference>
<keyword evidence="3 9" id="KW-0378">Hydrolase</keyword>
<dbReference type="EMBL" id="GEDC01008004">
    <property type="protein sequence ID" value="JAS29294.1"/>
    <property type="molecule type" value="Transcribed_RNA"/>
</dbReference>
<feature type="compositionally biased region" description="Acidic residues" evidence="10">
    <location>
        <begin position="762"/>
        <end position="773"/>
    </location>
</feature>
<dbReference type="SUPFAM" id="SSF51230">
    <property type="entry name" value="Single hybrid motif"/>
    <property type="match status" value="1"/>
</dbReference>
<feature type="signal peptide" evidence="11">
    <location>
        <begin position="1"/>
        <end position="23"/>
    </location>
</feature>
<evidence type="ECO:0000256" key="3">
    <source>
        <dbReference type="ARBA" id="ARBA00022801"/>
    </source>
</evidence>
<dbReference type="SMART" id="SM00292">
    <property type="entry name" value="BRCT"/>
    <property type="match status" value="1"/>
</dbReference>
<accession>A0A1B6DUE4</accession>
<dbReference type="InterPro" id="IPR011947">
    <property type="entry name" value="FCP1_euk"/>
</dbReference>
<evidence type="ECO:0000256" key="4">
    <source>
        <dbReference type="ARBA" id="ARBA00022912"/>
    </source>
</evidence>
<comment type="subcellular location">
    <subcellularLocation>
        <location evidence="1 9">Nucleus</location>
    </subcellularLocation>
</comment>
<dbReference type="InterPro" id="IPR011053">
    <property type="entry name" value="Single_hybrid_motif"/>
</dbReference>
<dbReference type="Pfam" id="PF12738">
    <property type="entry name" value="PTCB-BRCT"/>
    <property type="match status" value="1"/>
</dbReference>
<evidence type="ECO:0000256" key="2">
    <source>
        <dbReference type="ARBA" id="ARBA00013081"/>
    </source>
</evidence>
<evidence type="ECO:0000256" key="8">
    <source>
        <dbReference type="ARBA" id="ARBA00048336"/>
    </source>
</evidence>
<dbReference type="Pfam" id="PF03031">
    <property type="entry name" value="NIF"/>
    <property type="match status" value="1"/>
</dbReference>
<dbReference type="AlphaFoldDB" id="A0A1B6DUE4"/>
<dbReference type="CDD" id="cd06849">
    <property type="entry name" value="lipoyl_domain"/>
    <property type="match status" value="1"/>
</dbReference>
<dbReference type="GO" id="GO:0005634">
    <property type="term" value="C:nucleus"/>
    <property type="evidence" value="ECO:0007669"/>
    <property type="project" value="UniProtKB-SubCell"/>
</dbReference>
<evidence type="ECO:0000256" key="7">
    <source>
        <dbReference type="ARBA" id="ARBA00047761"/>
    </source>
</evidence>
<feature type="region of interest" description="Disordered" evidence="10">
    <location>
        <begin position="441"/>
        <end position="465"/>
    </location>
</feature>
<evidence type="ECO:0000259" key="12">
    <source>
        <dbReference type="PROSITE" id="PS50172"/>
    </source>
</evidence>
<dbReference type="GO" id="GO:0008420">
    <property type="term" value="F:RNA polymerase II CTD heptapeptide repeat phosphatase activity"/>
    <property type="evidence" value="ECO:0007669"/>
    <property type="project" value="UniProtKB-UniRule"/>
</dbReference>
<gene>
    <name evidence="14" type="ORF">g.9665</name>
</gene>
<evidence type="ECO:0000256" key="11">
    <source>
        <dbReference type="SAM" id="SignalP"/>
    </source>
</evidence>
<dbReference type="FunFam" id="3.40.50.10190:FF:000007">
    <property type="entry name" value="RNA polymerase II subunit A C-terminal domain phosphatase"/>
    <property type="match status" value="1"/>
</dbReference>
<evidence type="ECO:0000313" key="14">
    <source>
        <dbReference type="EMBL" id="JAS29294.1"/>
    </source>
</evidence>
<dbReference type="SMART" id="SM00577">
    <property type="entry name" value="CPDc"/>
    <property type="match status" value="1"/>
</dbReference>
<feature type="compositionally biased region" description="Low complexity" evidence="10">
    <location>
        <begin position="733"/>
        <end position="746"/>
    </location>
</feature>
<dbReference type="FunFam" id="3.40.50.1000:FF:000040">
    <property type="entry name" value="RNA polymerase II subunit A C-terminal domain phosphatase"/>
    <property type="match status" value="1"/>
</dbReference>
<name>A0A1B6DUE4_9HEMI</name>
<comment type="catalytic activity">
    <reaction evidence="7 9">
        <text>O-phospho-L-seryl-[protein] + H2O = L-seryl-[protein] + phosphate</text>
        <dbReference type="Rhea" id="RHEA:20629"/>
        <dbReference type="Rhea" id="RHEA-COMP:9863"/>
        <dbReference type="Rhea" id="RHEA-COMP:11604"/>
        <dbReference type="ChEBI" id="CHEBI:15377"/>
        <dbReference type="ChEBI" id="CHEBI:29999"/>
        <dbReference type="ChEBI" id="CHEBI:43474"/>
        <dbReference type="ChEBI" id="CHEBI:83421"/>
        <dbReference type="EC" id="3.1.3.16"/>
    </reaction>
</comment>
<proteinExistence type="predicted"/>
<dbReference type="InterPro" id="IPR039189">
    <property type="entry name" value="Fcp1"/>
</dbReference>
<comment type="function">
    <text evidence="9">This promotes the activity of RNA polymerase II.</text>
</comment>
<evidence type="ECO:0000256" key="10">
    <source>
        <dbReference type="SAM" id="MobiDB-lite"/>
    </source>
</evidence>